<dbReference type="GO" id="GO:0016646">
    <property type="term" value="F:oxidoreductase activity, acting on the CH-NH group of donors, NAD or NADP as acceptor"/>
    <property type="evidence" value="ECO:0007669"/>
    <property type="project" value="TreeGrafter"/>
</dbReference>
<reference evidence="2 3" key="1">
    <citation type="submission" date="2020-08" db="EMBL/GenBank/DDBJ databases">
        <title>Sequencing the genomes of 1000 actinobacteria strains.</title>
        <authorList>
            <person name="Klenk H.-P."/>
        </authorList>
    </citation>
    <scope>NUCLEOTIDE SEQUENCE [LARGE SCALE GENOMIC DNA]</scope>
    <source>
        <strain evidence="2 3">DSM 17294</strain>
    </source>
</reference>
<dbReference type="PANTHER" id="PTHR43355">
    <property type="entry name" value="FLAVIN REDUCTASE (NADPH)"/>
    <property type="match status" value="1"/>
</dbReference>
<dbReference type="AlphaFoldDB" id="A0A841DXC8"/>
<dbReference type="InterPro" id="IPR051606">
    <property type="entry name" value="Polyketide_Oxido-like"/>
</dbReference>
<proteinExistence type="predicted"/>
<keyword evidence="3" id="KW-1185">Reference proteome</keyword>
<evidence type="ECO:0000313" key="3">
    <source>
        <dbReference type="Proteomes" id="UP000558997"/>
    </source>
</evidence>
<protein>
    <submittedName>
        <fullName evidence="2">Putative NADH-flavin reductase</fullName>
    </submittedName>
</protein>
<comment type="caution">
    <text evidence="2">The sequence shown here is derived from an EMBL/GenBank/DDBJ whole genome shotgun (WGS) entry which is preliminary data.</text>
</comment>
<organism evidence="2 3">
    <name type="scientific">Kribbella solani</name>
    <dbReference type="NCBI Taxonomy" id="236067"/>
    <lineage>
        <taxon>Bacteria</taxon>
        <taxon>Bacillati</taxon>
        <taxon>Actinomycetota</taxon>
        <taxon>Actinomycetes</taxon>
        <taxon>Propionibacteriales</taxon>
        <taxon>Kribbellaceae</taxon>
        <taxon>Kribbella</taxon>
    </lineage>
</organism>
<evidence type="ECO:0000313" key="2">
    <source>
        <dbReference type="EMBL" id="MBB5981420.1"/>
    </source>
</evidence>
<accession>A0A841DXC8</accession>
<feature type="domain" description="NAD(P)-binding" evidence="1">
    <location>
        <begin position="71"/>
        <end position="221"/>
    </location>
</feature>
<dbReference type="PANTHER" id="PTHR43355:SF2">
    <property type="entry name" value="FLAVIN REDUCTASE (NADPH)"/>
    <property type="match status" value="1"/>
</dbReference>
<dbReference type="InterPro" id="IPR016040">
    <property type="entry name" value="NAD(P)-bd_dom"/>
</dbReference>
<dbReference type="RefSeq" id="WP_184837883.1">
    <property type="nucleotide sequence ID" value="NZ_BAAAVN010000009.1"/>
</dbReference>
<gene>
    <name evidence="2" type="ORF">HDA44_004761</name>
</gene>
<dbReference type="Pfam" id="PF13460">
    <property type="entry name" value="NAD_binding_10"/>
    <property type="match status" value="1"/>
</dbReference>
<dbReference type="SUPFAM" id="SSF51735">
    <property type="entry name" value="NAD(P)-binding Rossmann-fold domains"/>
    <property type="match status" value="1"/>
</dbReference>
<evidence type="ECO:0000259" key="1">
    <source>
        <dbReference type="Pfam" id="PF13460"/>
    </source>
</evidence>
<dbReference type="Proteomes" id="UP000558997">
    <property type="component" value="Unassembled WGS sequence"/>
</dbReference>
<name>A0A841DXC8_9ACTN</name>
<dbReference type="EMBL" id="JACHNF010000001">
    <property type="protein sequence ID" value="MBB5981420.1"/>
    <property type="molecule type" value="Genomic_DNA"/>
</dbReference>
<dbReference type="Gene3D" id="3.40.50.720">
    <property type="entry name" value="NAD(P)-binding Rossmann-like Domain"/>
    <property type="match status" value="1"/>
</dbReference>
<dbReference type="InterPro" id="IPR036291">
    <property type="entry name" value="NAD(P)-bd_dom_sf"/>
</dbReference>
<sequence>MSKILVIGARGRAARAAITEATERGHDVLGVARTPDTPAAGAASGAGVGDPDVGGAGVGAAGAAGVGGGGVVVGDVTDAARVAELARGRDAVVAAVYDGGSDPSAFFPAAARALVDGLTKAGVNRLVWVGLASILPTADGTLLMDTDGYPREYRSFFLAHQAALDVFAASTLDWVSIAPTGDFDHADPARRGGYRVAPGNAEDLISYADLAVALIDEVDHPAHHRTAIGVVV</sequence>